<dbReference type="Proteomes" id="UP000316612">
    <property type="component" value="Unassembled WGS sequence"/>
</dbReference>
<keyword evidence="3 6" id="KW-0812">Transmembrane</keyword>
<evidence type="ECO:0000313" key="8">
    <source>
        <dbReference type="EMBL" id="GED07105.1"/>
    </source>
</evidence>
<feature type="transmembrane region" description="Helical" evidence="6">
    <location>
        <begin position="143"/>
        <end position="167"/>
    </location>
</feature>
<dbReference type="EMBL" id="BJNY01000016">
    <property type="protein sequence ID" value="GED07105.1"/>
    <property type="molecule type" value="Genomic_DNA"/>
</dbReference>
<feature type="transmembrane region" description="Helical" evidence="6">
    <location>
        <begin position="229"/>
        <end position="250"/>
    </location>
</feature>
<gene>
    <name evidence="8" type="ORF">AUR04nite_26370</name>
</gene>
<feature type="transmembrane region" description="Helical" evidence="6">
    <location>
        <begin position="86"/>
        <end position="104"/>
    </location>
</feature>
<sequence length="481" mass="50481">MDKPISSVAKTAPRGTFIGLLIVLVTIESLSGVVQGFLNPILPALGPVFDIDAPTINGIFLIANVSFAVLTPLISRLGDSFGYKRVLLISTLLVAAGVGLLSFVPSLTAIIIGVILITCVVGFIPLMMGILRLSHPDETRRGVSYLIGTLMVMVGLGGLVAGILGAVDPLRGFWVGIPFAVAAIICALLLPDVPRPDKEPIAIFPMVSCLLGIILFMAGLSMAPDWGWASWKTLTCVVLGTGLLATWALMDSRSDDSIRRFTDLRMLKLRSIRSVSIATFFFGFASISYFGTNGLVLHSERASTGYGFDFSPMVIAVILAVTSLFSLFSSLSAGQMMNRISERAALVSSGALLASGFVVFLIAGDTLIGYLVGFSVFNLALGSYQSATRALSVEGVPVEETSSAAGINELALSVGIACGAAVIKMLSSMNVDAQGAITANGIHVIWGTLAIAAAIAALAGSRYPKRQFTRPIRQAEGSDIQ</sequence>
<reference evidence="8 9" key="1">
    <citation type="submission" date="2019-06" db="EMBL/GenBank/DDBJ databases">
        <title>Whole genome shotgun sequence of Glutamicibacter uratoxydans NBRC 15515.</title>
        <authorList>
            <person name="Hosoyama A."/>
            <person name="Uohara A."/>
            <person name="Ohji S."/>
            <person name="Ichikawa N."/>
        </authorList>
    </citation>
    <scope>NUCLEOTIDE SEQUENCE [LARGE SCALE GENOMIC DNA]</scope>
    <source>
        <strain evidence="8 9">NBRC 15515</strain>
    </source>
</reference>
<dbReference type="InterPro" id="IPR036259">
    <property type="entry name" value="MFS_trans_sf"/>
</dbReference>
<comment type="subcellular location">
    <subcellularLocation>
        <location evidence="1">Cell membrane</location>
        <topology evidence="1">Multi-pass membrane protein</topology>
    </subcellularLocation>
</comment>
<dbReference type="InterPro" id="IPR011701">
    <property type="entry name" value="MFS"/>
</dbReference>
<organism evidence="8 9">
    <name type="scientific">Glutamicibacter uratoxydans</name>
    <name type="common">Arthrobacter uratoxydans</name>
    <dbReference type="NCBI Taxonomy" id="43667"/>
    <lineage>
        <taxon>Bacteria</taxon>
        <taxon>Bacillati</taxon>
        <taxon>Actinomycetota</taxon>
        <taxon>Actinomycetes</taxon>
        <taxon>Micrococcales</taxon>
        <taxon>Micrococcaceae</taxon>
        <taxon>Glutamicibacter</taxon>
    </lineage>
</organism>
<feature type="transmembrane region" description="Helical" evidence="6">
    <location>
        <begin position="55"/>
        <end position="74"/>
    </location>
</feature>
<accession>A0A4Y4DU27</accession>
<feature type="domain" description="Major facilitator superfamily (MFS) profile" evidence="7">
    <location>
        <begin position="20"/>
        <end position="465"/>
    </location>
</feature>
<dbReference type="PROSITE" id="PS50850">
    <property type="entry name" value="MFS"/>
    <property type="match status" value="1"/>
</dbReference>
<evidence type="ECO:0000256" key="2">
    <source>
        <dbReference type="ARBA" id="ARBA00022448"/>
    </source>
</evidence>
<evidence type="ECO:0000313" key="9">
    <source>
        <dbReference type="Proteomes" id="UP000316612"/>
    </source>
</evidence>
<dbReference type="PANTHER" id="PTHR42718">
    <property type="entry name" value="MAJOR FACILITATOR SUPERFAMILY MULTIDRUG TRANSPORTER MFSC"/>
    <property type="match status" value="1"/>
</dbReference>
<keyword evidence="4 6" id="KW-1133">Transmembrane helix</keyword>
<dbReference type="GO" id="GO:0022857">
    <property type="term" value="F:transmembrane transporter activity"/>
    <property type="evidence" value="ECO:0007669"/>
    <property type="project" value="InterPro"/>
</dbReference>
<proteinExistence type="predicted"/>
<comment type="caution">
    <text evidence="8">The sequence shown here is derived from an EMBL/GenBank/DDBJ whole genome shotgun (WGS) entry which is preliminary data.</text>
</comment>
<feature type="transmembrane region" description="Helical" evidence="6">
    <location>
        <begin position="443"/>
        <end position="463"/>
    </location>
</feature>
<dbReference type="SUPFAM" id="SSF103473">
    <property type="entry name" value="MFS general substrate transporter"/>
    <property type="match status" value="1"/>
</dbReference>
<keyword evidence="9" id="KW-1185">Reference proteome</keyword>
<feature type="transmembrane region" description="Helical" evidence="6">
    <location>
        <begin position="173"/>
        <end position="190"/>
    </location>
</feature>
<name>A0A4Y4DU27_GLUUR</name>
<evidence type="ECO:0000256" key="4">
    <source>
        <dbReference type="ARBA" id="ARBA00022989"/>
    </source>
</evidence>
<feature type="transmembrane region" description="Helical" evidence="6">
    <location>
        <begin position="271"/>
        <end position="290"/>
    </location>
</feature>
<dbReference type="PANTHER" id="PTHR42718:SF9">
    <property type="entry name" value="MAJOR FACILITATOR SUPERFAMILY MULTIDRUG TRANSPORTER MFSC"/>
    <property type="match status" value="1"/>
</dbReference>
<protein>
    <submittedName>
        <fullName evidence="8">MFS transporter</fullName>
    </submittedName>
</protein>
<evidence type="ECO:0000259" key="7">
    <source>
        <dbReference type="PROSITE" id="PS50850"/>
    </source>
</evidence>
<dbReference type="Gene3D" id="1.20.1250.20">
    <property type="entry name" value="MFS general substrate transporter like domains"/>
    <property type="match status" value="2"/>
</dbReference>
<evidence type="ECO:0000256" key="1">
    <source>
        <dbReference type="ARBA" id="ARBA00004651"/>
    </source>
</evidence>
<feature type="transmembrane region" description="Helical" evidence="6">
    <location>
        <begin position="110"/>
        <end position="131"/>
    </location>
</feature>
<dbReference type="InterPro" id="IPR020846">
    <property type="entry name" value="MFS_dom"/>
</dbReference>
<keyword evidence="5 6" id="KW-0472">Membrane</keyword>
<feature type="transmembrane region" description="Helical" evidence="6">
    <location>
        <begin position="202"/>
        <end position="223"/>
    </location>
</feature>
<evidence type="ECO:0000256" key="6">
    <source>
        <dbReference type="SAM" id="Phobius"/>
    </source>
</evidence>
<feature type="transmembrane region" description="Helical" evidence="6">
    <location>
        <begin position="310"/>
        <end position="332"/>
    </location>
</feature>
<evidence type="ECO:0000256" key="5">
    <source>
        <dbReference type="ARBA" id="ARBA00023136"/>
    </source>
</evidence>
<dbReference type="GO" id="GO:0005886">
    <property type="term" value="C:plasma membrane"/>
    <property type="evidence" value="ECO:0007669"/>
    <property type="project" value="UniProtKB-SubCell"/>
</dbReference>
<feature type="transmembrane region" description="Helical" evidence="6">
    <location>
        <begin position="344"/>
        <end position="362"/>
    </location>
</feature>
<evidence type="ECO:0000256" key="3">
    <source>
        <dbReference type="ARBA" id="ARBA00022692"/>
    </source>
</evidence>
<dbReference type="AlphaFoldDB" id="A0A4Y4DU27"/>
<dbReference type="Pfam" id="PF07690">
    <property type="entry name" value="MFS_1"/>
    <property type="match status" value="1"/>
</dbReference>
<keyword evidence="2" id="KW-0813">Transport</keyword>